<name>A0A6J5PDI5_9CAUD</name>
<protein>
    <recommendedName>
        <fullName evidence="3">BppU N-terminal domain-containing protein</fullName>
    </recommendedName>
</protein>
<dbReference type="EMBL" id="LR798364">
    <property type="protein sequence ID" value="CAB5226941.1"/>
    <property type="molecule type" value="Genomic_DNA"/>
</dbReference>
<evidence type="ECO:0000313" key="1">
    <source>
        <dbReference type="EMBL" id="CAB4169237.1"/>
    </source>
</evidence>
<reference evidence="1" key="1">
    <citation type="submission" date="2020-05" db="EMBL/GenBank/DDBJ databases">
        <authorList>
            <person name="Chiriac C."/>
            <person name="Salcher M."/>
            <person name="Ghai R."/>
            <person name="Kavagutti S V."/>
        </authorList>
    </citation>
    <scope>NUCLEOTIDE SEQUENCE</scope>
</reference>
<evidence type="ECO:0008006" key="3">
    <source>
        <dbReference type="Google" id="ProtNLM"/>
    </source>
</evidence>
<organism evidence="1">
    <name type="scientific">uncultured Caudovirales phage</name>
    <dbReference type="NCBI Taxonomy" id="2100421"/>
    <lineage>
        <taxon>Viruses</taxon>
        <taxon>Duplodnaviria</taxon>
        <taxon>Heunggongvirae</taxon>
        <taxon>Uroviricota</taxon>
        <taxon>Caudoviricetes</taxon>
        <taxon>Peduoviridae</taxon>
        <taxon>Maltschvirus</taxon>
        <taxon>Maltschvirus maltsch</taxon>
    </lineage>
</organism>
<gene>
    <name evidence="2" type="ORF">UFOVP1516_67</name>
    <name evidence="1" type="ORF">UFOVP887_68</name>
</gene>
<accession>A0A6J5PDI5</accession>
<sequence length="117" mass="12527">MSASTLNLPVIEKGATYRHTLTWTDAIGAAINLTGCTAKLQVRTSITSSTVVLELSSVNNRIIITPLTGVIELYISATDTMALSGTGGVYDLEIYFSNGDITRLIEGSVVFKNEVTR</sequence>
<proteinExistence type="predicted"/>
<evidence type="ECO:0000313" key="2">
    <source>
        <dbReference type="EMBL" id="CAB5226941.1"/>
    </source>
</evidence>
<dbReference type="EMBL" id="LR796837">
    <property type="protein sequence ID" value="CAB4169237.1"/>
    <property type="molecule type" value="Genomic_DNA"/>
</dbReference>